<feature type="domain" description="Cyclic nucleotide-binding" evidence="2">
    <location>
        <begin position="105"/>
        <end position="213"/>
    </location>
</feature>
<dbReference type="PROSITE" id="PS50042">
    <property type="entry name" value="CNMP_BINDING_3"/>
    <property type="match status" value="1"/>
</dbReference>
<dbReference type="InterPro" id="IPR014710">
    <property type="entry name" value="RmlC-like_jellyroll"/>
</dbReference>
<dbReference type="PROSITE" id="PS00889">
    <property type="entry name" value="CNMP_BINDING_2"/>
    <property type="match status" value="1"/>
</dbReference>
<dbReference type="Gene3D" id="2.60.120.10">
    <property type="entry name" value="Jelly Rolls"/>
    <property type="match status" value="2"/>
</dbReference>
<proteinExistence type="predicted"/>
<feature type="compositionally biased region" description="Polar residues" evidence="1">
    <location>
        <begin position="333"/>
        <end position="345"/>
    </location>
</feature>
<dbReference type="CDD" id="cd00038">
    <property type="entry name" value="CAP_ED"/>
    <property type="match status" value="1"/>
</dbReference>
<evidence type="ECO:0000259" key="2">
    <source>
        <dbReference type="PROSITE" id="PS50042"/>
    </source>
</evidence>
<organism evidence="3 4">
    <name type="scientific">Manduca sexta</name>
    <name type="common">Tobacco hawkmoth</name>
    <name type="synonym">Tobacco hornworm</name>
    <dbReference type="NCBI Taxonomy" id="7130"/>
    <lineage>
        <taxon>Eukaryota</taxon>
        <taxon>Metazoa</taxon>
        <taxon>Ecdysozoa</taxon>
        <taxon>Arthropoda</taxon>
        <taxon>Hexapoda</taxon>
        <taxon>Insecta</taxon>
        <taxon>Pterygota</taxon>
        <taxon>Neoptera</taxon>
        <taxon>Endopterygota</taxon>
        <taxon>Lepidoptera</taxon>
        <taxon>Glossata</taxon>
        <taxon>Ditrysia</taxon>
        <taxon>Bombycoidea</taxon>
        <taxon>Sphingidae</taxon>
        <taxon>Sphinginae</taxon>
        <taxon>Sphingini</taxon>
        <taxon>Manduca</taxon>
    </lineage>
</organism>
<dbReference type="EMBL" id="JH668361">
    <property type="protein sequence ID" value="KAG6448796.1"/>
    <property type="molecule type" value="Genomic_DNA"/>
</dbReference>
<dbReference type="InterPro" id="IPR018490">
    <property type="entry name" value="cNMP-bd_dom_sf"/>
</dbReference>
<reference evidence="3" key="1">
    <citation type="journal article" date="2016" name="Insect Biochem. Mol. Biol.">
        <title>Multifaceted biological insights from a draft genome sequence of the tobacco hornworm moth, Manduca sexta.</title>
        <authorList>
            <person name="Kanost M.R."/>
            <person name="Arrese E.L."/>
            <person name="Cao X."/>
            <person name="Chen Y.R."/>
            <person name="Chellapilla S."/>
            <person name="Goldsmith M.R."/>
            <person name="Grosse-Wilde E."/>
            <person name="Heckel D.G."/>
            <person name="Herndon N."/>
            <person name="Jiang H."/>
            <person name="Papanicolaou A."/>
            <person name="Qu J."/>
            <person name="Soulages J.L."/>
            <person name="Vogel H."/>
            <person name="Walters J."/>
            <person name="Waterhouse R.M."/>
            <person name="Ahn S.J."/>
            <person name="Almeida F.C."/>
            <person name="An C."/>
            <person name="Aqrawi P."/>
            <person name="Bretschneider A."/>
            <person name="Bryant W.B."/>
            <person name="Bucks S."/>
            <person name="Chao H."/>
            <person name="Chevignon G."/>
            <person name="Christen J.M."/>
            <person name="Clarke D.F."/>
            <person name="Dittmer N.T."/>
            <person name="Ferguson L.C.F."/>
            <person name="Garavelou S."/>
            <person name="Gordon K.H.J."/>
            <person name="Gunaratna R.T."/>
            <person name="Han Y."/>
            <person name="Hauser F."/>
            <person name="He Y."/>
            <person name="Heidel-Fischer H."/>
            <person name="Hirsh A."/>
            <person name="Hu Y."/>
            <person name="Jiang H."/>
            <person name="Kalra D."/>
            <person name="Klinner C."/>
            <person name="Konig C."/>
            <person name="Kovar C."/>
            <person name="Kroll A.R."/>
            <person name="Kuwar S.S."/>
            <person name="Lee S.L."/>
            <person name="Lehman R."/>
            <person name="Li K."/>
            <person name="Li Z."/>
            <person name="Liang H."/>
            <person name="Lovelace S."/>
            <person name="Lu Z."/>
            <person name="Mansfield J.H."/>
            <person name="McCulloch K.J."/>
            <person name="Mathew T."/>
            <person name="Morton B."/>
            <person name="Muzny D.M."/>
            <person name="Neunemann D."/>
            <person name="Ongeri F."/>
            <person name="Pauchet Y."/>
            <person name="Pu L.L."/>
            <person name="Pyrousis I."/>
            <person name="Rao X.J."/>
            <person name="Redding A."/>
            <person name="Roesel C."/>
            <person name="Sanchez-Gracia A."/>
            <person name="Schaack S."/>
            <person name="Shukla A."/>
            <person name="Tetreau G."/>
            <person name="Wang Y."/>
            <person name="Xiong G.H."/>
            <person name="Traut W."/>
            <person name="Walsh T.K."/>
            <person name="Worley K.C."/>
            <person name="Wu D."/>
            <person name="Wu W."/>
            <person name="Wu Y.Q."/>
            <person name="Zhang X."/>
            <person name="Zou Z."/>
            <person name="Zucker H."/>
            <person name="Briscoe A.D."/>
            <person name="Burmester T."/>
            <person name="Clem R.J."/>
            <person name="Feyereisen R."/>
            <person name="Grimmelikhuijzen C.J.P."/>
            <person name="Hamodrakas S.J."/>
            <person name="Hansson B.S."/>
            <person name="Huguet E."/>
            <person name="Jermiin L.S."/>
            <person name="Lan Q."/>
            <person name="Lehman H.K."/>
            <person name="Lorenzen M."/>
            <person name="Merzendorfer H."/>
            <person name="Michalopoulos I."/>
            <person name="Morton D.B."/>
            <person name="Muthukrishnan S."/>
            <person name="Oakeshott J.G."/>
            <person name="Palmer W."/>
            <person name="Park Y."/>
            <person name="Passarelli A.L."/>
            <person name="Rozas J."/>
            <person name="Schwartz L.M."/>
            <person name="Smith W."/>
            <person name="Southgate A."/>
            <person name="Vilcinskas A."/>
            <person name="Vogt R."/>
            <person name="Wang P."/>
            <person name="Werren J."/>
            <person name="Yu X.Q."/>
            <person name="Zhou J.J."/>
            <person name="Brown S.J."/>
            <person name="Scherer S.E."/>
            <person name="Richards S."/>
            <person name="Blissard G.W."/>
        </authorList>
    </citation>
    <scope>NUCLEOTIDE SEQUENCE</scope>
</reference>
<feature type="region of interest" description="Disordered" evidence="1">
    <location>
        <begin position="329"/>
        <end position="377"/>
    </location>
</feature>
<gene>
    <name evidence="3" type="ORF">O3G_MSEX005707</name>
</gene>
<dbReference type="InterPro" id="IPR000595">
    <property type="entry name" value="cNMP-bd_dom"/>
</dbReference>
<protein>
    <recommendedName>
        <fullName evidence="2">Cyclic nucleotide-binding domain-containing protein</fullName>
    </recommendedName>
</protein>
<dbReference type="SUPFAM" id="SSF51206">
    <property type="entry name" value="cAMP-binding domain-like"/>
    <property type="match status" value="2"/>
</dbReference>
<reference evidence="3" key="2">
    <citation type="submission" date="2020-12" db="EMBL/GenBank/DDBJ databases">
        <authorList>
            <person name="Kanost M."/>
        </authorList>
    </citation>
    <scope>NUCLEOTIDE SEQUENCE</scope>
</reference>
<keyword evidence="4" id="KW-1185">Reference proteome</keyword>
<name>A0A921Z0M8_MANSE</name>
<comment type="caution">
    <text evidence="3">The sequence shown here is derived from an EMBL/GenBank/DDBJ whole genome shotgun (WGS) entry which is preliminary data.</text>
</comment>
<dbReference type="InterPro" id="IPR018488">
    <property type="entry name" value="cNMP-bd_CS"/>
</dbReference>
<dbReference type="Proteomes" id="UP000791440">
    <property type="component" value="Unassembled WGS sequence"/>
</dbReference>
<dbReference type="PANTHER" id="PTHR23011">
    <property type="entry name" value="CYCLIC NUCLEOTIDE-BINDING DOMAIN CONTAINING PROTEIN"/>
    <property type="match status" value="1"/>
</dbReference>
<accession>A0A921Z0M8</accession>
<sequence>MASRGGGGKKEADPEEQMRKKFRAKCLFRALGRLVMANAYWLIEAVDHYEGVEDVKRRVQQAVRGKAKKKQLLTITDKALLNKPADERTEQEKKYIYRIIGGLKCFKRYPNHVKKKLAAVTYFKYYGPGRAIVRQHHEAHALYFIVAGDVIVSQMIFDELLQQYVSIEVGSMHSGDMFGEVSLLHNIPRTATVTTVGHCELLALMKEDFKNILQASVQKQWDEVMRAMSAFTYFDALDEVARREGCIVAKMKSYEPTETLLGDGVGIANFVYFILSGRCQMIETMQVIITKHLGHSFYKLYDPYVPKEESEQDFDTKYFGAYKNLKNSKESHGSMSGDLSSQMKDSVTRETSKGRGSILKMPSSVKQMRHSGSMKRESVQIVVENDDTKRASAASTVSHAMGERSGSLKSQVLLHPSDQTRESVRLSVVPEGLGAQRPPANLHTYFMQVCQFNPGSSFGFGENMRDRRIVALTPVDCMLLPKIWLMQRNTANIWTRIQHYLEKKIPTKKQLFKSFTEERRWREFRDQIVDDVVARSNTVNWTSLHDVPYSIRMDEMLDI</sequence>
<dbReference type="PANTHER" id="PTHR23011:SF41">
    <property type="entry name" value="CYCLIC NUCLEOTIDE-BINDING DOMAIN-CONTAINING PROTEIN"/>
    <property type="match status" value="1"/>
</dbReference>
<evidence type="ECO:0000256" key="1">
    <source>
        <dbReference type="SAM" id="MobiDB-lite"/>
    </source>
</evidence>
<dbReference type="AlphaFoldDB" id="A0A921Z0M8"/>
<evidence type="ECO:0000313" key="4">
    <source>
        <dbReference type="Proteomes" id="UP000791440"/>
    </source>
</evidence>
<dbReference type="Pfam" id="PF00027">
    <property type="entry name" value="cNMP_binding"/>
    <property type="match status" value="1"/>
</dbReference>
<evidence type="ECO:0000313" key="3">
    <source>
        <dbReference type="EMBL" id="KAG6448796.1"/>
    </source>
</evidence>
<dbReference type="SMART" id="SM00100">
    <property type="entry name" value="cNMP"/>
    <property type="match status" value="1"/>
</dbReference>